<dbReference type="PANTHER" id="PTHR33210:SF16">
    <property type="entry name" value="OS04G0517000 PROTEIN"/>
    <property type="match status" value="1"/>
</dbReference>
<evidence type="ECO:0000313" key="3">
    <source>
        <dbReference type="Proteomes" id="UP000230069"/>
    </source>
</evidence>
<dbReference type="Proteomes" id="UP000230069">
    <property type="component" value="Unassembled WGS sequence"/>
</dbReference>
<dbReference type="PANTHER" id="PTHR33210">
    <property type="entry name" value="PROTODERMAL FACTOR 1"/>
    <property type="match status" value="1"/>
</dbReference>
<dbReference type="InParanoid" id="A0A2G5DPC9"/>
<feature type="chain" id="PRO_5013868758" evidence="1">
    <location>
        <begin position="25"/>
        <end position="162"/>
    </location>
</feature>
<organism evidence="2 3">
    <name type="scientific">Aquilegia coerulea</name>
    <name type="common">Rocky mountain columbine</name>
    <dbReference type="NCBI Taxonomy" id="218851"/>
    <lineage>
        <taxon>Eukaryota</taxon>
        <taxon>Viridiplantae</taxon>
        <taxon>Streptophyta</taxon>
        <taxon>Embryophyta</taxon>
        <taxon>Tracheophyta</taxon>
        <taxon>Spermatophyta</taxon>
        <taxon>Magnoliopsida</taxon>
        <taxon>Ranunculales</taxon>
        <taxon>Ranunculaceae</taxon>
        <taxon>Thalictroideae</taxon>
        <taxon>Aquilegia</taxon>
    </lineage>
</organism>
<gene>
    <name evidence="2" type="ORF">AQUCO_01700730v1</name>
</gene>
<keyword evidence="1" id="KW-0732">Signal</keyword>
<name>A0A2G5DPC9_AQUCA</name>
<dbReference type="STRING" id="218851.A0A2G5DPC9"/>
<sequence>MERSSVSVLSQLVFLVFLIGYATATTTTTTMKGGGRKEMRHSGFLYTRNRGRCTPQFWSSRREAWPRMIPQTASVSRIFGSRAFERYRNDLTLLQATEKNDDNNAFSSLLKQSSAALLNSYTRKNFPFSAWEVKTLLIQALVSEKAAALQAKRFSLANEACT</sequence>
<dbReference type="AlphaFoldDB" id="A0A2G5DPC9"/>
<protein>
    <submittedName>
        <fullName evidence="2">Uncharacterized protein</fullName>
    </submittedName>
</protein>
<dbReference type="InterPro" id="IPR039923">
    <property type="entry name" value="Protodermal_1"/>
</dbReference>
<reference evidence="2 3" key="1">
    <citation type="submission" date="2017-09" db="EMBL/GenBank/DDBJ databases">
        <title>WGS assembly of Aquilegia coerulea Goldsmith.</title>
        <authorList>
            <person name="Hodges S."/>
            <person name="Kramer E."/>
            <person name="Nordborg M."/>
            <person name="Tomkins J."/>
            <person name="Borevitz J."/>
            <person name="Derieg N."/>
            <person name="Yan J."/>
            <person name="Mihaltcheva S."/>
            <person name="Hayes R.D."/>
            <person name="Rokhsar D."/>
        </authorList>
    </citation>
    <scope>NUCLEOTIDE SEQUENCE [LARGE SCALE GENOMIC DNA]</scope>
    <source>
        <strain evidence="3">cv. Goldsmith</strain>
    </source>
</reference>
<proteinExistence type="predicted"/>
<dbReference type="OrthoDB" id="1939167at2759"/>
<dbReference type="EMBL" id="KZ305034">
    <property type="protein sequence ID" value="PIA45380.1"/>
    <property type="molecule type" value="Genomic_DNA"/>
</dbReference>
<evidence type="ECO:0000256" key="1">
    <source>
        <dbReference type="SAM" id="SignalP"/>
    </source>
</evidence>
<feature type="signal peptide" evidence="1">
    <location>
        <begin position="1"/>
        <end position="24"/>
    </location>
</feature>
<evidence type="ECO:0000313" key="2">
    <source>
        <dbReference type="EMBL" id="PIA45380.1"/>
    </source>
</evidence>
<accession>A0A2G5DPC9</accession>
<dbReference type="FunCoup" id="A0A2G5DPC9">
    <property type="interactions" value="309"/>
</dbReference>
<keyword evidence="3" id="KW-1185">Reference proteome</keyword>